<name>A0A5B0RMW2_PUCGR</name>
<organism evidence="1 2">
    <name type="scientific">Puccinia graminis f. sp. tritici</name>
    <dbReference type="NCBI Taxonomy" id="56615"/>
    <lineage>
        <taxon>Eukaryota</taxon>
        <taxon>Fungi</taxon>
        <taxon>Dikarya</taxon>
        <taxon>Basidiomycota</taxon>
        <taxon>Pucciniomycotina</taxon>
        <taxon>Pucciniomycetes</taxon>
        <taxon>Pucciniales</taxon>
        <taxon>Pucciniaceae</taxon>
        <taxon>Puccinia</taxon>
    </lineage>
</organism>
<protein>
    <submittedName>
        <fullName evidence="1">Uncharacterized protein</fullName>
    </submittedName>
</protein>
<comment type="caution">
    <text evidence="1">The sequence shown here is derived from an EMBL/GenBank/DDBJ whole genome shotgun (WGS) entry which is preliminary data.</text>
</comment>
<evidence type="ECO:0000313" key="2">
    <source>
        <dbReference type="Proteomes" id="UP000325313"/>
    </source>
</evidence>
<dbReference type="EMBL" id="VDEP01000169">
    <property type="protein sequence ID" value="KAA1127281.1"/>
    <property type="molecule type" value="Genomic_DNA"/>
</dbReference>
<sequence length="78" mass="8888">MMIQRRRKTNEELSCTRRTGGAETGEVAVRFYLDQVYRLRIAVGEVMTAIRKVAQWDISLSATYASSSRSSTESILVW</sequence>
<accession>A0A5B0RMW2</accession>
<reference evidence="1 2" key="1">
    <citation type="submission" date="2019-05" db="EMBL/GenBank/DDBJ databases">
        <title>Emergence of the Ug99 lineage of the wheat stem rust pathogen through somatic hybridization.</title>
        <authorList>
            <person name="Li F."/>
            <person name="Upadhyaya N.M."/>
            <person name="Sperschneider J."/>
            <person name="Matny O."/>
            <person name="Nguyen-Phuc H."/>
            <person name="Mago R."/>
            <person name="Raley C."/>
            <person name="Miller M.E."/>
            <person name="Silverstein K.A.T."/>
            <person name="Henningsen E."/>
            <person name="Hirsch C.D."/>
            <person name="Visser B."/>
            <person name="Pretorius Z.A."/>
            <person name="Steffenson B.J."/>
            <person name="Schwessinger B."/>
            <person name="Dodds P.N."/>
            <person name="Figueroa M."/>
        </authorList>
    </citation>
    <scope>NUCLEOTIDE SEQUENCE [LARGE SCALE GENOMIC DNA]</scope>
    <source>
        <strain evidence="1 2">Ug99</strain>
    </source>
</reference>
<dbReference type="AlphaFoldDB" id="A0A5B0RMW2"/>
<dbReference type="Proteomes" id="UP000325313">
    <property type="component" value="Unassembled WGS sequence"/>
</dbReference>
<evidence type="ECO:0000313" key="1">
    <source>
        <dbReference type="EMBL" id="KAA1127281.1"/>
    </source>
</evidence>
<proteinExistence type="predicted"/>
<gene>
    <name evidence="1" type="ORF">PGTUg99_033888</name>
</gene>